<gene>
    <name evidence="1" type="ORF">SDC9_67376</name>
</gene>
<dbReference type="AlphaFoldDB" id="A0A644XYV1"/>
<accession>A0A644XYV1</accession>
<organism evidence="1">
    <name type="scientific">bioreactor metagenome</name>
    <dbReference type="NCBI Taxonomy" id="1076179"/>
    <lineage>
        <taxon>unclassified sequences</taxon>
        <taxon>metagenomes</taxon>
        <taxon>ecological metagenomes</taxon>
    </lineage>
</organism>
<sequence length="271" mass="29083">MIGGVGNHHVIHIDAGHLDQLRAQRPGLYHLLHLHNYRSAVVSHGLGDGGQLSGRGFFFGGHVAVNVGVGAADETDMNGEGFVEQLFLAVYGNQLDEILRGQTVDLAAAVAGVHEGFQAHMGNGARPLACHIPQQVHKPALGNVIGLAITPQRHGAQLGGRIVMGDDDALEQSLVGVVVAAGAGAVSIGRGIEQCNIIGFSRREEPLLQRLVQCLRQTVAYKSTRDQRVAVLHQQGRFLSRDNFDFSHLFPYLSSRNHCFAADFPKCSGLK</sequence>
<reference evidence="1" key="1">
    <citation type="submission" date="2019-08" db="EMBL/GenBank/DDBJ databases">
        <authorList>
            <person name="Kucharzyk K."/>
            <person name="Murdoch R.W."/>
            <person name="Higgins S."/>
            <person name="Loffler F."/>
        </authorList>
    </citation>
    <scope>NUCLEOTIDE SEQUENCE</scope>
</reference>
<evidence type="ECO:0000313" key="1">
    <source>
        <dbReference type="EMBL" id="MPM20938.1"/>
    </source>
</evidence>
<name>A0A644XYV1_9ZZZZ</name>
<proteinExistence type="predicted"/>
<dbReference type="EMBL" id="VSSQ01003487">
    <property type="protein sequence ID" value="MPM20938.1"/>
    <property type="molecule type" value="Genomic_DNA"/>
</dbReference>
<protein>
    <submittedName>
        <fullName evidence="1">Uncharacterized protein</fullName>
    </submittedName>
</protein>
<comment type="caution">
    <text evidence="1">The sequence shown here is derived from an EMBL/GenBank/DDBJ whole genome shotgun (WGS) entry which is preliminary data.</text>
</comment>